<feature type="compositionally biased region" description="Basic and acidic residues" evidence="1">
    <location>
        <begin position="86"/>
        <end position="98"/>
    </location>
</feature>
<dbReference type="Proteomes" id="UP000515789">
    <property type="component" value="Chromosome"/>
</dbReference>
<dbReference type="Gene3D" id="3.40.50.1820">
    <property type="entry name" value="alpha/beta hydrolase"/>
    <property type="match status" value="1"/>
</dbReference>
<name>A0A7G5N2B8_9FIRM</name>
<keyword evidence="3" id="KW-0378">Hydrolase</keyword>
<dbReference type="Gene3D" id="3.10.450.590">
    <property type="match status" value="1"/>
</dbReference>
<organism evidence="3 4">
    <name type="scientific">Blautia producta</name>
    <dbReference type="NCBI Taxonomy" id="33035"/>
    <lineage>
        <taxon>Bacteria</taxon>
        <taxon>Bacillati</taxon>
        <taxon>Bacillota</taxon>
        <taxon>Clostridia</taxon>
        <taxon>Lachnospirales</taxon>
        <taxon>Lachnospiraceae</taxon>
        <taxon>Blautia</taxon>
    </lineage>
</organism>
<evidence type="ECO:0000256" key="1">
    <source>
        <dbReference type="SAM" id="MobiDB-lite"/>
    </source>
</evidence>
<feature type="compositionally biased region" description="Polar residues" evidence="1">
    <location>
        <begin position="39"/>
        <end position="52"/>
    </location>
</feature>
<evidence type="ECO:0000313" key="4">
    <source>
        <dbReference type="Proteomes" id="UP000515789"/>
    </source>
</evidence>
<gene>
    <name evidence="3" type="ORF">E5259_27500</name>
</gene>
<evidence type="ECO:0000313" key="3">
    <source>
        <dbReference type="EMBL" id="QMW81011.1"/>
    </source>
</evidence>
<evidence type="ECO:0000259" key="2">
    <source>
        <dbReference type="Pfam" id="PF12146"/>
    </source>
</evidence>
<dbReference type="Pfam" id="PF12146">
    <property type="entry name" value="Hydrolase_4"/>
    <property type="match status" value="1"/>
</dbReference>
<dbReference type="PANTHER" id="PTHR43265:SF1">
    <property type="entry name" value="ESTERASE ESTD"/>
    <property type="match status" value="1"/>
</dbReference>
<dbReference type="InterPro" id="IPR053145">
    <property type="entry name" value="AB_hydrolase_Est10"/>
</dbReference>
<dbReference type="SUPFAM" id="SSF53474">
    <property type="entry name" value="alpha/beta-Hydrolases"/>
    <property type="match status" value="1"/>
</dbReference>
<protein>
    <submittedName>
        <fullName evidence="3">Alpha/beta fold hydrolase</fullName>
    </submittedName>
</protein>
<feature type="region of interest" description="Disordered" evidence="1">
    <location>
        <begin position="39"/>
        <end position="101"/>
    </location>
</feature>
<accession>A0A7G5N2B8</accession>
<dbReference type="GO" id="GO:0052689">
    <property type="term" value="F:carboxylic ester hydrolase activity"/>
    <property type="evidence" value="ECO:0007669"/>
    <property type="project" value="TreeGrafter"/>
</dbReference>
<dbReference type="PANTHER" id="PTHR43265">
    <property type="entry name" value="ESTERASE ESTD"/>
    <property type="match status" value="1"/>
</dbReference>
<dbReference type="AlphaFoldDB" id="A0A7G5N2B8"/>
<sequence length="513" mass="55957">MQAGFAHVVCTVIRRDTMKKKMIITVLSLAVMLAFSSCSGKGSGKENNNTEKNAGAAGENTDIADKKDSDGDNGDSTVDAQDEADAQGKSDVHQDKADASTGNQELLAISEAFVKDLVEGSGDNIKTDYEYTEQMKSAVESGQILTAFQDTLKAVGELKEIRSAWEADPQSGYNMVQVPCDFSIQPLNMVVAFQDGRIGGVHTDVYQEQKETVSLPENVTETDMNLSIAGGRTLPGTFAAPKNLKEYPAVVFVHGSGSSDRNETAGQIKPFQDLAWGLAERGIASYRYDKISYVYGKELAEDKEFTVYDETVNDAAAAVKMLREQEGVSKVYVVGHSQGALMMGAIAREGQPDGCIMMAGPATGFADTIQRQYEFLQSLDPDPSEQDKAVYEQGLAAAEQMKNIDSLPDDARIMGQTKTYMKSILDYDAVAEAADITVPVLVLQGEEDYQVTMDDFRIWEENYEGKDNWQFVSFPGLSHMFTEGKYEEGPASYQGAKHIPDKVTETIAGFINE</sequence>
<proteinExistence type="predicted"/>
<reference evidence="3 4" key="1">
    <citation type="submission" date="2019-04" db="EMBL/GenBank/DDBJ databases">
        <authorList>
            <person name="Schori C."/>
            <person name="Ahrens C."/>
        </authorList>
    </citation>
    <scope>NUCLEOTIDE SEQUENCE [LARGE SCALE GENOMIC DNA]</scope>
    <source>
        <strain evidence="3 4">DSM 2950</strain>
    </source>
</reference>
<dbReference type="EMBL" id="CP039126">
    <property type="protein sequence ID" value="QMW81011.1"/>
    <property type="molecule type" value="Genomic_DNA"/>
</dbReference>
<dbReference type="InterPro" id="IPR022742">
    <property type="entry name" value="Hydrolase_4"/>
</dbReference>
<feature type="domain" description="Serine aminopeptidase S33" evidence="2">
    <location>
        <begin position="249"/>
        <end position="481"/>
    </location>
</feature>
<dbReference type="InterPro" id="IPR029058">
    <property type="entry name" value="AB_hydrolase_fold"/>
</dbReference>